<dbReference type="OrthoDB" id="9342758at2"/>
<accession>M4VA48</accession>
<proteinExistence type="predicted"/>
<organism evidence="2 3">
    <name type="scientific">Pseudobdellovibrio exovorus JSS</name>
    <dbReference type="NCBI Taxonomy" id="1184267"/>
    <lineage>
        <taxon>Bacteria</taxon>
        <taxon>Pseudomonadati</taxon>
        <taxon>Bdellovibrionota</taxon>
        <taxon>Bdellovibrionia</taxon>
        <taxon>Bdellovibrionales</taxon>
        <taxon>Pseudobdellovibrionaceae</taxon>
        <taxon>Pseudobdellovibrio</taxon>
    </lineage>
</organism>
<dbReference type="RefSeq" id="WP_015470568.1">
    <property type="nucleotide sequence ID" value="NC_020813.1"/>
</dbReference>
<dbReference type="KEGG" id="bex:A11Q_1862"/>
<evidence type="ECO:0000313" key="2">
    <source>
        <dbReference type="EMBL" id="AGH96078.1"/>
    </source>
</evidence>
<keyword evidence="1" id="KW-1133">Transmembrane helix</keyword>
<keyword evidence="1" id="KW-0472">Membrane</keyword>
<sequence length="58" mass="6382">MENMEVIVAFLVGGLMFFSTIAYIVLMIFFPEWVGITGDVAKTVERAHSSNPNGTENS</sequence>
<dbReference type="HOGENOM" id="CLU_2970126_0_0_7"/>
<keyword evidence="1" id="KW-0812">Transmembrane</keyword>
<evidence type="ECO:0000313" key="3">
    <source>
        <dbReference type="Proteomes" id="UP000012040"/>
    </source>
</evidence>
<dbReference type="Proteomes" id="UP000012040">
    <property type="component" value="Chromosome"/>
</dbReference>
<gene>
    <name evidence="2" type="ORF">A11Q_1862</name>
</gene>
<reference evidence="2 3" key="1">
    <citation type="journal article" date="2013" name="ISME J.">
        <title>By their genes ye shall know them: genomic signatures of predatory bacteria.</title>
        <authorList>
            <person name="Pasternak Z."/>
            <person name="Pietrokovski S."/>
            <person name="Rotem O."/>
            <person name="Gophna U."/>
            <person name="Lurie-Weinberger M.N."/>
            <person name="Jurkevitch E."/>
        </authorList>
    </citation>
    <scope>NUCLEOTIDE SEQUENCE [LARGE SCALE GENOMIC DNA]</scope>
    <source>
        <strain evidence="2 3">JSS</strain>
    </source>
</reference>
<dbReference type="AlphaFoldDB" id="M4VA48"/>
<evidence type="ECO:0000256" key="1">
    <source>
        <dbReference type="SAM" id="Phobius"/>
    </source>
</evidence>
<dbReference type="PATRIC" id="fig|1184267.3.peg.1885"/>
<keyword evidence="3" id="KW-1185">Reference proteome</keyword>
<feature type="transmembrane region" description="Helical" evidence="1">
    <location>
        <begin position="6"/>
        <end position="30"/>
    </location>
</feature>
<protein>
    <submittedName>
        <fullName evidence="2">Uncharacterized protein</fullName>
    </submittedName>
</protein>
<dbReference type="EMBL" id="CP003537">
    <property type="protein sequence ID" value="AGH96078.1"/>
    <property type="molecule type" value="Genomic_DNA"/>
</dbReference>
<name>M4VA48_9BACT</name>